<dbReference type="InterPro" id="IPR050879">
    <property type="entry name" value="Acyltransferase_3"/>
</dbReference>
<keyword evidence="5" id="KW-1185">Reference proteome</keyword>
<accession>A0A7H2BLC3</accession>
<dbReference type="PANTHER" id="PTHR23028">
    <property type="entry name" value="ACETYLTRANSFERASE"/>
    <property type="match status" value="1"/>
</dbReference>
<feature type="transmembrane region" description="Helical" evidence="1">
    <location>
        <begin position="170"/>
        <end position="187"/>
    </location>
</feature>
<feature type="domain" description="SGNH" evidence="3">
    <location>
        <begin position="475"/>
        <end position="670"/>
    </location>
</feature>
<evidence type="ECO:0000256" key="1">
    <source>
        <dbReference type="SAM" id="Phobius"/>
    </source>
</evidence>
<feature type="transmembrane region" description="Helical" evidence="1">
    <location>
        <begin position="230"/>
        <end position="250"/>
    </location>
</feature>
<evidence type="ECO:0000259" key="3">
    <source>
        <dbReference type="Pfam" id="PF19040"/>
    </source>
</evidence>
<evidence type="ECO:0000313" key="5">
    <source>
        <dbReference type="Proteomes" id="UP000516421"/>
    </source>
</evidence>
<feature type="transmembrane region" description="Helical" evidence="1">
    <location>
        <begin position="35"/>
        <end position="51"/>
    </location>
</feature>
<dbReference type="GO" id="GO:0016747">
    <property type="term" value="F:acyltransferase activity, transferring groups other than amino-acyl groups"/>
    <property type="evidence" value="ECO:0007669"/>
    <property type="project" value="InterPro"/>
</dbReference>
<proteinExistence type="predicted"/>
<feature type="transmembrane region" description="Helical" evidence="1">
    <location>
        <begin position="257"/>
        <end position="273"/>
    </location>
</feature>
<evidence type="ECO:0000259" key="2">
    <source>
        <dbReference type="Pfam" id="PF01757"/>
    </source>
</evidence>
<dbReference type="AlphaFoldDB" id="A0A7H2BLC3"/>
<feature type="domain" description="Acyltransferase 3" evidence="2">
    <location>
        <begin position="32"/>
        <end position="366"/>
    </location>
</feature>
<feature type="transmembrane region" description="Helical" evidence="1">
    <location>
        <begin position="57"/>
        <end position="74"/>
    </location>
</feature>
<gene>
    <name evidence="4" type="ORF">IDM48_03380</name>
</gene>
<dbReference type="Pfam" id="PF01757">
    <property type="entry name" value="Acyl_transf_3"/>
    <property type="match status" value="1"/>
</dbReference>
<dbReference type="PANTHER" id="PTHR23028:SF53">
    <property type="entry name" value="ACYL_TRANSF_3 DOMAIN-CONTAINING PROTEIN"/>
    <property type="match status" value="1"/>
</dbReference>
<dbReference type="RefSeq" id="WP_190618045.1">
    <property type="nucleotide sequence ID" value="NZ_CP061538.1"/>
</dbReference>
<dbReference type="InterPro" id="IPR002656">
    <property type="entry name" value="Acyl_transf_3_dom"/>
</dbReference>
<dbReference type="GO" id="GO:0000271">
    <property type="term" value="P:polysaccharide biosynthetic process"/>
    <property type="evidence" value="ECO:0007669"/>
    <property type="project" value="TreeGrafter"/>
</dbReference>
<feature type="transmembrane region" description="Helical" evidence="1">
    <location>
        <begin position="199"/>
        <end position="218"/>
    </location>
</feature>
<dbReference type="GO" id="GO:0016020">
    <property type="term" value="C:membrane"/>
    <property type="evidence" value="ECO:0007669"/>
    <property type="project" value="TreeGrafter"/>
</dbReference>
<protein>
    <submittedName>
        <fullName evidence="4">Acyltransferase</fullName>
    </submittedName>
</protein>
<feature type="transmembrane region" description="Helical" evidence="1">
    <location>
        <begin position="385"/>
        <end position="403"/>
    </location>
</feature>
<keyword evidence="1" id="KW-0812">Transmembrane</keyword>
<dbReference type="InterPro" id="IPR043968">
    <property type="entry name" value="SGNH"/>
</dbReference>
<keyword evidence="4" id="KW-0012">Acyltransferase</keyword>
<organism evidence="4 5">
    <name type="scientific">Rothia amarae</name>
    <dbReference type="NCBI Taxonomy" id="169480"/>
    <lineage>
        <taxon>Bacteria</taxon>
        <taxon>Bacillati</taxon>
        <taxon>Actinomycetota</taxon>
        <taxon>Actinomycetes</taxon>
        <taxon>Micrococcales</taxon>
        <taxon>Micrococcaceae</taxon>
        <taxon>Rothia</taxon>
    </lineage>
</organism>
<sequence>MTNSHNMSSVPLSNKQGTQIINNQSNRKFRPEIQGLRALALLLVAAYHLWFGKVSGGVDVFLLISAFLMTGSFVRRMENNKFAGFRSVVDYWIHVFKRILPLASVVVVGILLGSYLFLPADRWESLLSEAKSVVFYYQNWWSISNLVDYYAADSSVASPFRHYWSLSVQGQIYLLWPLIFLLGWLIIRATRVNVRGLMLLIFGTIFAGSLAYSIFVTATSQQTAYFNTFARLWEFALGSLVAIVMPWLSINRYVRAAMGWAGIAMIISCGFIFDVEGVFPGYHALWPTLAASMIIIAGDTQTAFGPERLLTLKPLMWLGNYSYGLYLIHWPLLVFFLSRNHTEKAGFVSGVGLLTLSVLFSYIITRYIEQPLRAWKAPDLSPIRGLAVVAACIALVMIPTLGWQGKLAYDAYKAESLKALNNPGAAALAADFKFEGDANAAPFPTLAQLPDDWANVGTPCTADNLPFSTDVVLKDHCNTANLPEHPDKIVVAVGNSHMQVWSPALTEYAKENNWALYYFLEGGCFFDQFKDGDPNVCANFSNQADKFVHDAGAETVVVTGSRSVPNGPDEVTDGMKDRIGSLTGEGLEVIALRDHPRFDSSFADCNSKGEICSKPAGQDIHNNPLDSLEQQYPGFSTVNLTDLVCPDGNCPSIIGNVYTYMDANHISKSYIDTAIPNFIDRFEPAVERAEGSTKSE</sequence>
<dbReference type="Proteomes" id="UP000516421">
    <property type="component" value="Chromosome"/>
</dbReference>
<feature type="transmembrane region" description="Helical" evidence="1">
    <location>
        <begin position="95"/>
        <end position="118"/>
    </location>
</feature>
<feature type="transmembrane region" description="Helical" evidence="1">
    <location>
        <begin position="345"/>
        <end position="364"/>
    </location>
</feature>
<dbReference type="Pfam" id="PF19040">
    <property type="entry name" value="SGNH"/>
    <property type="match status" value="1"/>
</dbReference>
<dbReference type="KEGG" id="rama:IDM48_03380"/>
<evidence type="ECO:0000313" key="4">
    <source>
        <dbReference type="EMBL" id="QNV40469.1"/>
    </source>
</evidence>
<dbReference type="EMBL" id="CP061538">
    <property type="protein sequence ID" value="QNV40469.1"/>
    <property type="molecule type" value="Genomic_DNA"/>
</dbReference>
<feature type="transmembrane region" description="Helical" evidence="1">
    <location>
        <begin position="318"/>
        <end position="339"/>
    </location>
</feature>
<reference evidence="4 5" key="1">
    <citation type="submission" date="2020-09" db="EMBL/GenBank/DDBJ databases">
        <title>Investigation of environmental microbe.</title>
        <authorList>
            <person name="Ou Y."/>
            <person name="Kang Q."/>
        </authorList>
    </citation>
    <scope>NUCLEOTIDE SEQUENCE [LARGE SCALE GENOMIC DNA]</scope>
    <source>
        <strain evidence="4 5">KJZ-9</strain>
    </source>
</reference>
<keyword evidence="1" id="KW-0472">Membrane</keyword>
<keyword evidence="1" id="KW-1133">Transmembrane helix</keyword>
<name>A0A7H2BLC3_9MICC</name>
<keyword evidence="4" id="KW-0808">Transferase</keyword>